<comment type="subcellular location">
    <subcellularLocation>
        <location evidence="1">Periplasm</location>
    </subcellularLocation>
</comment>
<dbReference type="InterPro" id="IPR006059">
    <property type="entry name" value="SBP"/>
</dbReference>
<feature type="signal peptide" evidence="5">
    <location>
        <begin position="1"/>
        <end position="22"/>
    </location>
</feature>
<evidence type="ECO:0000313" key="7">
    <source>
        <dbReference type="Proteomes" id="UP001209681"/>
    </source>
</evidence>
<dbReference type="EMBL" id="JAPFPW010000017">
    <property type="protein sequence ID" value="MCW7754873.1"/>
    <property type="molecule type" value="Genomic_DNA"/>
</dbReference>
<dbReference type="PRINTS" id="PR00909">
    <property type="entry name" value="SPERMDNBNDNG"/>
</dbReference>
<dbReference type="PANTHER" id="PTHR30222:SF17">
    <property type="entry name" value="SPERMIDINE_PUTRESCINE-BINDING PERIPLASMIC PROTEIN"/>
    <property type="match status" value="1"/>
</dbReference>
<dbReference type="PIRSF" id="PIRSF019574">
    <property type="entry name" value="Periplasmic_polyamine_BP"/>
    <property type="match status" value="1"/>
</dbReference>
<evidence type="ECO:0000256" key="4">
    <source>
        <dbReference type="ARBA" id="ARBA00022764"/>
    </source>
</evidence>
<dbReference type="Gene3D" id="3.40.190.10">
    <property type="entry name" value="Periplasmic binding protein-like II"/>
    <property type="match status" value="2"/>
</dbReference>
<keyword evidence="3 5" id="KW-0732">Signal</keyword>
<name>A0ABT3NBN4_9BACT</name>
<organism evidence="6 7">
    <name type="scientific">Desulfobotulus pelophilus</name>
    <dbReference type="NCBI Taxonomy" id="2823377"/>
    <lineage>
        <taxon>Bacteria</taxon>
        <taxon>Pseudomonadati</taxon>
        <taxon>Thermodesulfobacteriota</taxon>
        <taxon>Desulfobacteria</taxon>
        <taxon>Desulfobacterales</taxon>
        <taxon>Desulfobacteraceae</taxon>
        <taxon>Desulfobotulus</taxon>
    </lineage>
</organism>
<gene>
    <name evidence="6" type="ORF">OOT00_12850</name>
</gene>
<protein>
    <submittedName>
        <fullName evidence="6">Extracellular solute-binding protein</fullName>
    </submittedName>
</protein>
<keyword evidence="7" id="KW-1185">Reference proteome</keyword>
<proteinExistence type="predicted"/>
<dbReference type="Pfam" id="PF13416">
    <property type="entry name" value="SBP_bac_8"/>
    <property type="match status" value="1"/>
</dbReference>
<sequence length="345" mass="38778">MKKMAVTLLLVFCLIFTGSAQARQTLYVYNWSEYMPNAVISLFEKETGIRVIYTTYDANETMYARIKLLDGKGYDLIFPSTYFVDKMRQEGLLMPLDKTRLPGMSNLDPSLLNKPYDPENRYSIPYLWGSTAIGVHAGMTDASGVSAFEDFWNPIYRGRVMLTNDMREVFGVALHVLGFSGNSTEESEIAAAYEKLRALMPSLRVFAAENQKQVLLSGEAVIGAIWNGEAYMAAEENPDIRYIYPKEGAVFWVDSMVIPKGAANPEAAHRFIDFVLRPEIARMITEEIGYATPNKAAKALLSPEVASNPTVYPDAELVETGEFQTDVGDAILIYQRYWERLKTGR</sequence>
<accession>A0ABT3NBN4</accession>
<feature type="chain" id="PRO_5046035712" evidence="5">
    <location>
        <begin position="23"/>
        <end position="345"/>
    </location>
</feature>
<dbReference type="SUPFAM" id="SSF53850">
    <property type="entry name" value="Periplasmic binding protein-like II"/>
    <property type="match status" value="1"/>
</dbReference>
<dbReference type="RefSeq" id="WP_265425787.1">
    <property type="nucleotide sequence ID" value="NZ_JAPFPW010000017.1"/>
</dbReference>
<dbReference type="PANTHER" id="PTHR30222">
    <property type="entry name" value="SPERMIDINE/PUTRESCINE-BINDING PERIPLASMIC PROTEIN"/>
    <property type="match status" value="1"/>
</dbReference>
<keyword evidence="4" id="KW-0574">Periplasm</keyword>
<dbReference type="InterPro" id="IPR001188">
    <property type="entry name" value="Sperm_putr-bd"/>
</dbReference>
<reference evidence="6 7" key="1">
    <citation type="submission" date="2022-11" db="EMBL/GenBank/DDBJ databases">
        <title>Desulfobotulus tamanensis H1 sp. nov. - anaerobic, alkaliphilic, sulphate reducing bacterium isolated from terrestrial mud volcano.</title>
        <authorList>
            <person name="Frolova A."/>
            <person name="Merkel A.Y."/>
            <person name="Slobodkin A.I."/>
        </authorList>
    </citation>
    <scope>NUCLEOTIDE SEQUENCE [LARGE SCALE GENOMIC DNA]</scope>
    <source>
        <strain evidence="6 7">H1</strain>
    </source>
</reference>
<evidence type="ECO:0000256" key="2">
    <source>
        <dbReference type="ARBA" id="ARBA00022448"/>
    </source>
</evidence>
<evidence type="ECO:0000313" key="6">
    <source>
        <dbReference type="EMBL" id="MCW7754873.1"/>
    </source>
</evidence>
<comment type="caution">
    <text evidence="6">The sequence shown here is derived from an EMBL/GenBank/DDBJ whole genome shotgun (WGS) entry which is preliminary data.</text>
</comment>
<dbReference type="Proteomes" id="UP001209681">
    <property type="component" value="Unassembled WGS sequence"/>
</dbReference>
<keyword evidence="2" id="KW-0813">Transport</keyword>
<evidence type="ECO:0000256" key="1">
    <source>
        <dbReference type="ARBA" id="ARBA00004418"/>
    </source>
</evidence>
<evidence type="ECO:0000256" key="5">
    <source>
        <dbReference type="SAM" id="SignalP"/>
    </source>
</evidence>
<evidence type="ECO:0000256" key="3">
    <source>
        <dbReference type="ARBA" id="ARBA00022729"/>
    </source>
</evidence>